<dbReference type="GO" id="GO:0004792">
    <property type="term" value="F:thiosulfate-cyanide sulfurtransferase activity"/>
    <property type="evidence" value="ECO:0007669"/>
    <property type="project" value="TreeGrafter"/>
</dbReference>
<dbReference type="OrthoDB" id="4088010at2"/>
<dbReference type="GO" id="GO:0005737">
    <property type="term" value="C:cytoplasm"/>
    <property type="evidence" value="ECO:0007669"/>
    <property type="project" value="TreeGrafter"/>
</dbReference>
<evidence type="ECO:0000313" key="2">
    <source>
        <dbReference type="EMBL" id="APG27193.1"/>
    </source>
</evidence>
<dbReference type="Proteomes" id="UP000182517">
    <property type="component" value="Chromosome"/>
</dbReference>
<organism evidence="2 3">
    <name type="scientific">Syntrophotalea acetylenivorans</name>
    <dbReference type="NCBI Taxonomy" id="1842532"/>
    <lineage>
        <taxon>Bacteria</taxon>
        <taxon>Pseudomonadati</taxon>
        <taxon>Thermodesulfobacteriota</taxon>
        <taxon>Desulfuromonadia</taxon>
        <taxon>Desulfuromonadales</taxon>
        <taxon>Syntrophotaleaceae</taxon>
        <taxon>Syntrophotalea</taxon>
    </lineage>
</organism>
<accession>A0A1L3GMM7</accession>
<dbReference type="Pfam" id="PF00899">
    <property type="entry name" value="ThiF"/>
    <property type="match status" value="1"/>
</dbReference>
<dbReference type="EMBL" id="CP015519">
    <property type="protein sequence ID" value="APG27193.1"/>
    <property type="molecule type" value="Genomic_DNA"/>
</dbReference>
<dbReference type="Gene3D" id="3.40.50.720">
    <property type="entry name" value="NAD(P)-binding Rossmann-like Domain"/>
    <property type="match status" value="1"/>
</dbReference>
<sequence>MNQPVPLAELLEAVGAWDIKPIPQQQEHFSFNFKGQRNVWSLSARWLDTGKLPQIYLDDRHCDKHRPHVAWYRVVCYNDGEGLFFTDEDLESVLLKSLQMAIKVLDDGSSGNLTEFFSELEGYMDGIIKIKPSTNYQCYFPLEETPHKLWAYCESKTSHKYKWYSERNQCWGVSEKDWKRTTEKKSPAHGVRGYYLPLRDQHIDPPLPGEYWSFNDLLKLVNSFLPELPELEKFVNKPWQRYIFSFPREKGERGAFGILVNKDGASYRVHHIPVSRFHKDYLQKRASLTIHAAIKSQRVAMIGCGSIGSMISQMLVQSGFDNLTLVDPDIYSADNLYRHVLPKYFIGGGKAAGLKMFLESAFLDLSLKASSDNGAKWATPENIQQHDLIILATGNHAFERQLLKTFIRNSSLGQKIMSVWNEPLGLGGHVVLHQTGQHGCLNCLYFEGGSQLIHPQVSFITPNQKVSKNLTGCGGSFSPFSANDSRQTALLATRTIETALTSKEKSFYEFWRGDKKQAIHNEINRSPVYDSGFPEKDLWWDEKTNTGCPICRN</sequence>
<dbReference type="GO" id="GO:0016779">
    <property type="term" value="F:nucleotidyltransferase activity"/>
    <property type="evidence" value="ECO:0007669"/>
    <property type="project" value="TreeGrafter"/>
</dbReference>
<dbReference type="KEGG" id="pef:A7E78_04690"/>
<dbReference type="SUPFAM" id="SSF69572">
    <property type="entry name" value="Activating enzymes of the ubiquitin-like proteins"/>
    <property type="match status" value="1"/>
</dbReference>
<keyword evidence="3" id="KW-1185">Reference proteome</keyword>
<name>A0A1L3GMM7_9BACT</name>
<reference evidence="2 3" key="1">
    <citation type="journal article" date="2017" name="Genome Announc.">
        <title>Complete Genome Sequences of Two Acetylene-Fermenting Pelobacter acetylenicus Strains.</title>
        <authorList>
            <person name="Sutton J.M."/>
            <person name="Baesman S.M."/>
            <person name="Fierst J.L."/>
            <person name="Poret-Peterson A.T."/>
            <person name="Oremland R.S."/>
            <person name="Dunlap D.S."/>
            <person name="Akob D.M."/>
        </authorList>
    </citation>
    <scope>NUCLEOTIDE SEQUENCE [LARGE SCALE GENOMIC DNA]</scope>
    <source>
        <strain evidence="2 3">SFB93</strain>
    </source>
</reference>
<evidence type="ECO:0000313" key="3">
    <source>
        <dbReference type="Proteomes" id="UP000182517"/>
    </source>
</evidence>
<dbReference type="InterPro" id="IPR045886">
    <property type="entry name" value="ThiF/MoeB/HesA"/>
</dbReference>
<dbReference type="STRING" id="1842532.A7E78_04690"/>
<dbReference type="GO" id="GO:0008641">
    <property type="term" value="F:ubiquitin-like modifier activating enzyme activity"/>
    <property type="evidence" value="ECO:0007669"/>
    <property type="project" value="InterPro"/>
</dbReference>
<protein>
    <recommendedName>
        <fullName evidence="1">THIF-type NAD/FAD binding fold domain-containing protein</fullName>
    </recommendedName>
</protein>
<dbReference type="RefSeq" id="WP_072283157.1">
    <property type="nucleotide sequence ID" value="NZ_CP015519.1"/>
</dbReference>
<dbReference type="AlphaFoldDB" id="A0A1L3GMM7"/>
<proteinExistence type="predicted"/>
<dbReference type="InterPro" id="IPR000594">
    <property type="entry name" value="ThiF_NAD_FAD-bd"/>
</dbReference>
<evidence type="ECO:0000259" key="1">
    <source>
        <dbReference type="Pfam" id="PF00899"/>
    </source>
</evidence>
<dbReference type="PANTHER" id="PTHR10953:SF102">
    <property type="entry name" value="ADENYLYLTRANSFERASE AND SULFURTRANSFERASE MOCS3"/>
    <property type="match status" value="1"/>
</dbReference>
<dbReference type="InterPro" id="IPR035985">
    <property type="entry name" value="Ubiquitin-activating_enz"/>
</dbReference>
<gene>
    <name evidence="2" type="ORF">A7E78_04690</name>
</gene>
<dbReference type="PANTHER" id="PTHR10953">
    <property type="entry name" value="UBIQUITIN-ACTIVATING ENZYME E1"/>
    <property type="match status" value="1"/>
</dbReference>
<feature type="domain" description="THIF-type NAD/FAD binding fold" evidence="1">
    <location>
        <begin position="292"/>
        <end position="446"/>
    </location>
</feature>